<keyword evidence="9 10" id="KW-0234">DNA repair</keyword>
<comment type="function">
    <text evidence="9 10">The RecF protein is involved in DNA metabolism; it is required for DNA replication and normal SOS inducibility. RecF binds preferentially to single-stranded, linear DNA. It also seems to bind ATP.</text>
</comment>
<dbReference type="Pfam" id="PF02463">
    <property type="entry name" value="SMC_N"/>
    <property type="match status" value="1"/>
</dbReference>
<gene>
    <name evidence="9" type="primary">recF</name>
    <name evidence="12" type="ORF">UV68_C0031G0009</name>
</gene>
<evidence type="ECO:0000256" key="6">
    <source>
        <dbReference type="ARBA" id="ARBA00022741"/>
    </source>
</evidence>
<keyword evidence="8 9" id="KW-0238">DNA-binding</keyword>
<dbReference type="HAMAP" id="MF_00365">
    <property type="entry name" value="RecF"/>
    <property type="match status" value="1"/>
</dbReference>
<evidence type="ECO:0000256" key="10">
    <source>
        <dbReference type="RuleBase" id="RU000578"/>
    </source>
</evidence>
<dbReference type="GO" id="GO:0006260">
    <property type="term" value="P:DNA replication"/>
    <property type="evidence" value="ECO:0007669"/>
    <property type="project" value="UniProtKB-UniRule"/>
</dbReference>
<evidence type="ECO:0000256" key="5">
    <source>
        <dbReference type="ARBA" id="ARBA00022705"/>
    </source>
</evidence>
<protein>
    <recommendedName>
        <fullName evidence="3 9">DNA replication and repair protein RecF</fullName>
    </recommendedName>
</protein>
<dbReference type="GO" id="GO:0003697">
    <property type="term" value="F:single-stranded DNA binding"/>
    <property type="evidence" value="ECO:0007669"/>
    <property type="project" value="UniProtKB-UniRule"/>
</dbReference>
<comment type="caution">
    <text evidence="12">The sequence shown here is derived from an EMBL/GenBank/DDBJ whole genome shotgun (WGS) entry which is preliminary data.</text>
</comment>
<name>A0A0G1D5F6_9BACT</name>
<dbReference type="GO" id="GO:0000731">
    <property type="term" value="P:DNA synthesis involved in DNA repair"/>
    <property type="evidence" value="ECO:0007669"/>
    <property type="project" value="TreeGrafter"/>
</dbReference>
<dbReference type="Proteomes" id="UP000033980">
    <property type="component" value="Unassembled WGS sequence"/>
</dbReference>
<dbReference type="InterPro" id="IPR042174">
    <property type="entry name" value="RecF_2"/>
</dbReference>
<dbReference type="GO" id="GO:0006302">
    <property type="term" value="P:double-strand break repair"/>
    <property type="evidence" value="ECO:0007669"/>
    <property type="project" value="TreeGrafter"/>
</dbReference>
<evidence type="ECO:0000256" key="8">
    <source>
        <dbReference type="ARBA" id="ARBA00023125"/>
    </source>
</evidence>
<dbReference type="Gene3D" id="1.20.1050.90">
    <property type="entry name" value="RecF/RecN/SMC, N-terminal domain"/>
    <property type="match status" value="1"/>
</dbReference>
<dbReference type="NCBIfam" id="TIGR00611">
    <property type="entry name" value="recf"/>
    <property type="match status" value="1"/>
</dbReference>
<feature type="domain" description="RecF/RecN/SMC N-terminal" evidence="11">
    <location>
        <begin position="1"/>
        <end position="335"/>
    </location>
</feature>
<dbReference type="PANTHER" id="PTHR32182:SF0">
    <property type="entry name" value="DNA REPLICATION AND REPAIR PROTEIN RECF"/>
    <property type="match status" value="1"/>
</dbReference>
<evidence type="ECO:0000256" key="7">
    <source>
        <dbReference type="ARBA" id="ARBA00022840"/>
    </source>
</evidence>
<keyword evidence="5 9" id="KW-0235">DNA replication</keyword>
<evidence type="ECO:0000256" key="3">
    <source>
        <dbReference type="ARBA" id="ARBA00020170"/>
    </source>
</evidence>
<comment type="subcellular location">
    <subcellularLocation>
        <location evidence="1 9 10">Cytoplasm</location>
    </subcellularLocation>
</comment>
<comment type="similarity">
    <text evidence="2 9 10">Belongs to the RecF family.</text>
</comment>
<dbReference type="EMBL" id="LCFK01000031">
    <property type="protein sequence ID" value="KKS92949.1"/>
    <property type="molecule type" value="Genomic_DNA"/>
</dbReference>
<evidence type="ECO:0000256" key="4">
    <source>
        <dbReference type="ARBA" id="ARBA00022490"/>
    </source>
</evidence>
<feature type="binding site" evidence="9">
    <location>
        <begin position="29"/>
        <end position="36"/>
    </location>
    <ligand>
        <name>ATP</name>
        <dbReference type="ChEBI" id="CHEBI:30616"/>
    </ligand>
</feature>
<proteinExistence type="inferred from homology"/>
<evidence type="ECO:0000256" key="1">
    <source>
        <dbReference type="ARBA" id="ARBA00004496"/>
    </source>
</evidence>
<accession>A0A0G1D5F6</accession>
<dbReference type="PROSITE" id="PS00617">
    <property type="entry name" value="RECF_1"/>
    <property type="match status" value="1"/>
</dbReference>
<dbReference type="SUPFAM" id="SSF52540">
    <property type="entry name" value="P-loop containing nucleoside triphosphate hydrolases"/>
    <property type="match status" value="1"/>
</dbReference>
<evidence type="ECO:0000313" key="12">
    <source>
        <dbReference type="EMBL" id="KKS92949.1"/>
    </source>
</evidence>
<dbReference type="InterPro" id="IPR003395">
    <property type="entry name" value="RecF/RecN/SMC_N"/>
</dbReference>
<dbReference type="PATRIC" id="fig|1618390.3.peg.623"/>
<keyword evidence="7 9" id="KW-0067">ATP-binding</keyword>
<keyword evidence="4 9" id="KW-0963">Cytoplasm</keyword>
<dbReference type="AlphaFoldDB" id="A0A0G1D5F6"/>
<evidence type="ECO:0000313" key="13">
    <source>
        <dbReference type="Proteomes" id="UP000033980"/>
    </source>
</evidence>
<dbReference type="GO" id="GO:0009432">
    <property type="term" value="P:SOS response"/>
    <property type="evidence" value="ECO:0007669"/>
    <property type="project" value="UniProtKB-UniRule"/>
</dbReference>
<dbReference type="PANTHER" id="PTHR32182">
    <property type="entry name" value="DNA REPLICATION AND REPAIR PROTEIN RECF"/>
    <property type="match status" value="1"/>
</dbReference>
<dbReference type="PROSITE" id="PS00618">
    <property type="entry name" value="RECF_2"/>
    <property type="match status" value="1"/>
</dbReference>
<reference evidence="12 13" key="1">
    <citation type="journal article" date="2015" name="Nature">
        <title>rRNA introns, odd ribosomes, and small enigmatic genomes across a large radiation of phyla.</title>
        <authorList>
            <person name="Brown C.T."/>
            <person name="Hug L.A."/>
            <person name="Thomas B.C."/>
            <person name="Sharon I."/>
            <person name="Castelle C.J."/>
            <person name="Singh A."/>
            <person name="Wilkins M.J."/>
            <person name="Williams K.H."/>
            <person name="Banfield J.F."/>
        </authorList>
    </citation>
    <scope>NUCLEOTIDE SEQUENCE [LARGE SCALE GENOMIC DNA]</scope>
</reference>
<organism evidence="12 13">
    <name type="scientific">Candidatus Collierbacteria bacterium GW2011_GWC2_43_12</name>
    <dbReference type="NCBI Taxonomy" id="1618390"/>
    <lineage>
        <taxon>Bacteria</taxon>
        <taxon>Candidatus Collieribacteriota</taxon>
    </lineage>
</organism>
<keyword evidence="9 10" id="KW-0227">DNA damage</keyword>
<dbReference type="InterPro" id="IPR018078">
    <property type="entry name" value="DNA-binding_RecF_CS"/>
</dbReference>
<dbReference type="Gene3D" id="3.40.50.300">
    <property type="entry name" value="P-loop containing nucleotide triphosphate hydrolases"/>
    <property type="match status" value="1"/>
</dbReference>
<evidence type="ECO:0000256" key="2">
    <source>
        <dbReference type="ARBA" id="ARBA00008016"/>
    </source>
</evidence>
<dbReference type="InterPro" id="IPR001238">
    <property type="entry name" value="DNA-binding_RecF"/>
</dbReference>
<evidence type="ECO:0000256" key="9">
    <source>
        <dbReference type="HAMAP-Rule" id="MF_00365"/>
    </source>
</evidence>
<sequence length="349" mass="39582">MLTKLRLSGFRNYTEAEYDFSQGVNAVIGQNAKGKTNLLEAIYLLGVGESFRAKRTEEMVSFGQELGKVAGEIQLSKDDTMTLEVMVNGGVVMGKTVNKRKYLVDGVSKRRKDILGLMPLVLFRPEDVELISGSPDSRRKFLDNLLIQVDKVYENSLSTYEQALRRRNKLLDAIREGTASRYALTFWDGLLIKHGQLVTEKRRELVEYINRLFKKSDLFKDLEVVYDMSTVSEARLSQYKEAEVAVGYTLVGPHKDDMLVKDKSRDLSTYGSRGEQRMAVLALKMGEIYFMEEQSGKKVLLLLDDIFSELDEVHKEEVLRVMSGRQVVVTTADEGDSKMFKGAKVVRLT</sequence>
<dbReference type="GO" id="GO:0005737">
    <property type="term" value="C:cytoplasm"/>
    <property type="evidence" value="ECO:0007669"/>
    <property type="project" value="UniProtKB-SubCell"/>
</dbReference>
<evidence type="ECO:0000259" key="11">
    <source>
        <dbReference type="Pfam" id="PF02463"/>
    </source>
</evidence>
<keyword evidence="9 10" id="KW-0742">SOS response</keyword>
<dbReference type="InterPro" id="IPR027417">
    <property type="entry name" value="P-loop_NTPase"/>
</dbReference>
<keyword evidence="6 9" id="KW-0547">Nucleotide-binding</keyword>
<dbReference type="GO" id="GO:0005524">
    <property type="term" value="F:ATP binding"/>
    <property type="evidence" value="ECO:0007669"/>
    <property type="project" value="UniProtKB-UniRule"/>
</dbReference>